<reference evidence="3 4" key="1">
    <citation type="submission" date="2024-02" db="EMBL/GenBank/DDBJ databases">
        <title>Seven novel Bacillus-like species.</title>
        <authorList>
            <person name="Liu G."/>
        </authorList>
    </citation>
    <scope>NUCLEOTIDE SEQUENCE [LARGE SCALE GENOMIC DNA]</scope>
    <source>
        <strain evidence="3 4">FJAT-53654</strain>
    </source>
</reference>
<organism evidence="3 4">
    <name type="scientific">Metabacillus rhizosphaerae</name>
    <dbReference type="NCBI Taxonomy" id="3117747"/>
    <lineage>
        <taxon>Bacteria</taxon>
        <taxon>Bacillati</taxon>
        <taxon>Bacillota</taxon>
        <taxon>Bacilli</taxon>
        <taxon>Bacillales</taxon>
        <taxon>Bacillaceae</taxon>
        <taxon>Metabacillus</taxon>
    </lineage>
</organism>
<dbReference type="Pfam" id="PF00534">
    <property type="entry name" value="Glycos_transf_1"/>
    <property type="match status" value="1"/>
</dbReference>
<dbReference type="Gene3D" id="3.40.50.2000">
    <property type="entry name" value="Glycogen Phosphorylase B"/>
    <property type="match status" value="2"/>
</dbReference>
<dbReference type="EMBL" id="CP147403">
    <property type="protein sequence ID" value="WXB91266.1"/>
    <property type="molecule type" value="Genomic_DNA"/>
</dbReference>
<dbReference type="PANTHER" id="PTHR45947">
    <property type="entry name" value="SULFOQUINOVOSYL TRANSFERASE SQD2"/>
    <property type="match status" value="1"/>
</dbReference>
<feature type="domain" description="Glycosyl transferase family 1" evidence="1">
    <location>
        <begin position="181"/>
        <end position="320"/>
    </location>
</feature>
<keyword evidence="3" id="KW-0328">Glycosyltransferase</keyword>
<evidence type="ECO:0000259" key="2">
    <source>
        <dbReference type="Pfam" id="PF13439"/>
    </source>
</evidence>
<evidence type="ECO:0000259" key="1">
    <source>
        <dbReference type="Pfam" id="PF00534"/>
    </source>
</evidence>
<accession>A0ABZ2N0Z5</accession>
<dbReference type="Pfam" id="PF13439">
    <property type="entry name" value="Glyco_transf_4"/>
    <property type="match status" value="1"/>
</dbReference>
<keyword evidence="4" id="KW-1185">Reference proteome</keyword>
<dbReference type="SUPFAM" id="SSF53756">
    <property type="entry name" value="UDP-Glycosyltransferase/glycogen phosphorylase"/>
    <property type="match status" value="1"/>
</dbReference>
<evidence type="ECO:0000313" key="4">
    <source>
        <dbReference type="Proteomes" id="UP001368328"/>
    </source>
</evidence>
<dbReference type="InterPro" id="IPR050194">
    <property type="entry name" value="Glycosyltransferase_grp1"/>
</dbReference>
<dbReference type="GO" id="GO:0016757">
    <property type="term" value="F:glycosyltransferase activity"/>
    <property type="evidence" value="ECO:0007669"/>
    <property type="project" value="UniProtKB-KW"/>
</dbReference>
<dbReference type="RefSeq" id="WP_338789400.1">
    <property type="nucleotide sequence ID" value="NZ_CP147403.1"/>
</dbReference>
<feature type="domain" description="Glycosyltransferase subfamily 4-like N-terminal" evidence="2">
    <location>
        <begin position="9"/>
        <end position="171"/>
    </location>
</feature>
<evidence type="ECO:0000313" key="3">
    <source>
        <dbReference type="EMBL" id="WXB91266.1"/>
    </source>
</evidence>
<name>A0ABZ2N0Z5_9BACI</name>
<dbReference type="PANTHER" id="PTHR45947:SF3">
    <property type="entry name" value="SULFOQUINOVOSYL TRANSFERASE SQD2"/>
    <property type="match status" value="1"/>
</dbReference>
<sequence length="354" mass="41257">MHIGEYVKGGVATYLKEVIEFQKQSKDIKEVYLMLSSTNSEKNFDLPSKNIIFYDYTRSIKNSFRAILAIFKEVKRIKPDIVHVHSTFAGVFVRLPFLFRKKNYKIIYCSHGWSFLMETTYLKQKLYEIIEIILAFRTDKIVNISQNEHVRSLKKGFPSTKSILINNGIKEEVKIKEIQCRIDSNKINLLFVGRFDRQKGLDILIDLFNHYQNNNIKLYVVGDSILKNTEINIPSNVISLGWIDNDELDSYYRLFDAVIIPSRWEGFGLVAIEAMKNKKAIIVSNRGALPDLTQNNNGYVFDIEKLETLKEILNSIKKSDLEEKGINGYEFFNRNFTSERMNNEIISVYRELIN</sequence>
<keyword evidence="3" id="KW-0808">Transferase</keyword>
<dbReference type="Proteomes" id="UP001368328">
    <property type="component" value="Chromosome"/>
</dbReference>
<proteinExistence type="predicted"/>
<gene>
    <name evidence="3" type="ORF">WCV66_05225</name>
</gene>
<dbReference type="InterPro" id="IPR028098">
    <property type="entry name" value="Glyco_trans_4-like_N"/>
</dbReference>
<dbReference type="InterPro" id="IPR001296">
    <property type="entry name" value="Glyco_trans_1"/>
</dbReference>
<protein>
    <submittedName>
        <fullName evidence="3">Glycosyltransferase</fullName>
        <ecNumber evidence="3">2.4.-.-</ecNumber>
    </submittedName>
</protein>
<dbReference type="EC" id="2.4.-.-" evidence="3"/>